<dbReference type="SMART" id="SM00385">
    <property type="entry name" value="CYCLIN"/>
    <property type="match status" value="1"/>
</dbReference>
<dbReference type="Pfam" id="PF00134">
    <property type="entry name" value="Cyclin_N"/>
    <property type="match status" value="1"/>
</dbReference>
<gene>
    <name evidence="4" type="ORF">CcCBS67573_g03136</name>
</gene>
<dbReference type="Proteomes" id="UP000320333">
    <property type="component" value="Unassembled WGS sequence"/>
</dbReference>
<dbReference type="CDD" id="cd20546">
    <property type="entry name" value="CYCLIN_SpCG1C_ScCTK2-like_rpt2"/>
    <property type="match status" value="1"/>
</dbReference>
<evidence type="ECO:0000256" key="1">
    <source>
        <dbReference type="RuleBase" id="RU000383"/>
    </source>
</evidence>
<dbReference type="GO" id="GO:0006357">
    <property type="term" value="P:regulation of transcription by RNA polymerase II"/>
    <property type="evidence" value="ECO:0007669"/>
    <property type="project" value="InterPro"/>
</dbReference>
<dbReference type="Gene3D" id="1.10.472.10">
    <property type="entry name" value="Cyclin-like"/>
    <property type="match status" value="2"/>
</dbReference>
<dbReference type="EMBL" id="QEAP01000075">
    <property type="protein sequence ID" value="TPX75608.1"/>
    <property type="molecule type" value="Genomic_DNA"/>
</dbReference>
<comment type="similarity">
    <text evidence="1">Belongs to the cyclin family.</text>
</comment>
<dbReference type="PANTHER" id="PTHR10026">
    <property type="entry name" value="CYCLIN"/>
    <property type="match status" value="1"/>
</dbReference>
<comment type="caution">
    <text evidence="4">The sequence shown here is derived from an EMBL/GenBank/DDBJ whole genome shotgun (WGS) entry which is preliminary data.</text>
</comment>
<dbReference type="InterPro" id="IPR036915">
    <property type="entry name" value="Cyclin-like_sf"/>
</dbReference>
<dbReference type="GO" id="GO:0016538">
    <property type="term" value="F:cyclin-dependent protein serine/threonine kinase regulator activity"/>
    <property type="evidence" value="ECO:0007669"/>
    <property type="project" value="InterPro"/>
</dbReference>
<feature type="compositionally biased region" description="Polar residues" evidence="2">
    <location>
        <begin position="1"/>
        <end position="14"/>
    </location>
</feature>
<proteinExistence type="inferred from homology"/>
<evidence type="ECO:0000256" key="2">
    <source>
        <dbReference type="SAM" id="MobiDB-lite"/>
    </source>
</evidence>
<dbReference type="InterPro" id="IPR013763">
    <property type="entry name" value="Cyclin-like_dom"/>
</dbReference>
<dbReference type="InterPro" id="IPR043198">
    <property type="entry name" value="Cyclin/Ssn8"/>
</dbReference>
<feature type="domain" description="Cyclin-like" evidence="3">
    <location>
        <begin position="44"/>
        <end position="144"/>
    </location>
</feature>
<evidence type="ECO:0000313" key="5">
    <source>
        <dbReference type="Proteomes" id="UP000320333"/>
    </source>
</evidence>
<dbReference type="OrthoDB" id="25002at2759"/>
<accession>A0A507FJM7</accession>
<evidence type="ECO:0000259" key="3">
    <source>
        <dbReference type="SMART" id="SM00385"/>
    </source>
</evidence>
<name>A0A507FJM7_9FUNG</name>
<protein>
    <recommendedName>
        <fullName evidence="3">Cyclin-like domain-containing protein</fullName>
    </recommendedName>
</protein>
<dbReference type="STRING" id="246404.A0A507FJM7"/>
<evidence type="ECO:0000313" key="4">
    <source>
        <dbReference type="EMBL" id="TPX75608.1"/>
    </source>
</evidence>
<dbReference type="AlphaFoldDB" id="A0A507FJM7"/>
<feature type="region of interest" description="Disordered" evidence="2">
    <location>
        <begin position="1"/>
        <end position="25"/>
    </location>
</feature>
<sequence>MPNSQSRSASQQWKYSHRDLQRPPSLQHGISLAEERELRSKAAKFISNMGYALKLPQLVIATAQTFMHRFYMRESFKKHQYHDVSSAAVFLATKVEETGRRLRAVITAAAQKAKKDDSHQVLEGSKEYRNWYDNMMYYEELLLAVLCWDLTVEYPYERILILCKAIGASQDQKDSAWALANDCYRSPFCLQYGPGEIAVACMMIGSKTQFSNTHPEMALTFNLEWPHFSKMCQDVDADTDIVLGK</sequence>
<keyword evidence="5" id="KW-1185">Reference proteome</keyword>
<dbReference type="InterPro" id="IPR006671">
    <property type="entry name" value="Cyclin_N"/>
</dbReference>
<dbReference type="SUPFAM" id="SSF47954">
    <property type="entry name" value="Cyclin-like"/>
    <property type="match status" value="2"/>
</dbReference>
<reference evidence="4 5" key="1">
    <citation type="journal article" date="2019" name="Sci. Rep.">
        <title>Comparative genomics of chytrid fungi reveal insights into the obligate biotrophic and pathogenic lifestyle of Synchytrium endobioticum.</title>
        <authorList>
            <person name="van de Vossenberg B.T.L.H."/>
            <person name="Warris S."/>
            <person name="Nguyen H.D.T."/>
            <person name="van Gent-Pelzer M.P.E."/>
            <person name="Joly D.L."/>
            <person name="van de Geest H.C."/>
            <person name="Bonants P.J.M."/>
            <person name="Smith D.S."/>
            <person name="Levesque C.A."/>
            <person name="van der Lee T.A.J."/>
        </authorList>
    </citation>
    <scope>NUCLEOTIDE SEQUENCE [LARGE SCALE GENOMIC DNA]</scope>
    <source>
        <strain evidence="4 5">CBS 675.73</strain>
    </source>
</reference>
<dbReference type="PIRSF" id="PIRSF028758">
    <property type="entry name" value="Cyclin, C/H/G types"/>
    <property type="match status" value="1"/>
</dbReference>
<organism evidence="4 5">
    <name type="scientific">Chytriomyces confervae</name>
    <dbReference type="NCBI Taxonomy" id="246404"/>
    <lineage>
        <taxon>Eukaryota</taxon>
        <taxon>Fungi</taxon>
        <taxon>Fungi incertae sedis</taxon>
        <taxon>Chytridiomycota</taxon>
        <taxon>Chytridiomycota incertae sedis</taxon>
        <taxon>Chytridiomycetes</taxon>
        <taxon>Chytridiales</taxon>
        <taxon>Chytriomycetaceae</taxon>
        <taxon>Chytriomyces</taxon>
    </lineage>
</organism>
<keyword evidence="1" id="KW-0195">Cyclin</keyword>